<keyword evidence="3 8" id="KW-0378">Hydrolase</keyword>
<dbReference type="SUPFAM" id="SSF52172">
    <property type="entry name" value="CheY-like"/>
    <property type="match status" value="1"/>
</dbReference>
<comment type="catalytic activity">
    <reaction evidence="5">
        <text>[protein]-L-glutamate 5-O-methyl ester + H2O = L-glutamyl-[protein] + methanol + H(+)</text>
        <dbReference type="Rhea" id="RHEA:23236"/>
        <dbReference type="Rhea" id="RHEA-COMP:10208"/>
        <dbReference type="Rhea" id="RHEA-COMP:10311"/>
        <dbReference type="ChEBI" id="CHEBI:15377"/>
        <dbReference type="ChEBI" id="CHEBI:15378"/>
        <dbReference type="ChEBI" id="CHEBI:17790"/>
        <dbReference type="ChEBI" id="CHEBI:29973"/>
        <dbReference type="ChEBI" id="CHEBI:82795"/>
        <dbReference type="EC" id="3.1.1.61"/>
    </reaction>
</comment>
<evidence type="ECO:0000313" key="8">
    <source>
        <dbReference type="EMBL" id="KUG29675.1"/>
    </source>
</evidence>
<dbReference type="NCBIfam" id="NF001965">
    <property type="entry name" value="PRK00742.1"/>
    <property type="match status" value="1"/>
</dbReference>
<dbReference type="PROSITE" id="PS50110">
    <property type="entry name" value="RESPONSE_REGULATORY"/>
    <property type="match status" value="1"/>
</dbReference>
<dbReference type="EC" id="3.1.1.61" evidence="4"/>
<dbReference type="InterPro" id="IPR000673">
    <property type="entry name" value="Sig_transdc_resp-reg_Me-estase"/>
</dbReference>
<dbReference type="EMBL" id="LNQE01000052">
    <property type="protein sequence ID" value="KUG29675.1"/>
    <property type="molecule type" value="Genomic_DNA"/>
</dbReference>
<dbReference type="GO" id="GO:0008984">
    <property type="term" value="F:protein-glutamate methylesterase activity"/>
    <property type="evidence" value="ECO:0007669"/>
    <property type="project" value="UniProtKB-EC"/>
</dbReference>
<sequence length="346" mass="35884">MIRVAIVNDLPMAVAALRRTLDAASGLEVAWTAHDGAEAVDKCARDVPDVILMDLIMPVMDGVEATRRIMRESPCAIVVVTATVSGNAGKVFEAMGHGALDAVATPVLGLDGAVSGGEELLKKIFTIAKLVSRPGGTQAMAAPEKPPLFASRQPPLAVIGASTGGPKAVATILAGMPPDLEAALVVIQHVDMGFAGSLAEWLGSQCPLTVRVAGDGQRPAPGAVLVAGTNDHLVLRPDLTLAYQADPVDYPYRPSVDAFFHSVARHWPKPGVAALLTGMGRDGAKGLLALRRAGWATIAQDQATSVVYGMPKAAAELDAARHVLPLPDIARAILDNLIPRSTTHAG</sequence>
<dbReference type="InterPro" id="IPR011006">
    <property type="entry name" value="CheY-like_superfamily"/>
</dbReference>
<dbReference type="PANTHER" id="PTHR42872">
    <property type="entry name" value="PROTEIN-GLUTAMATE METHYLESTERASE/PROTEIN-GLUTAMINE GLUTAMINASE"/>
    <property type="match status" value="1"/>
</dbReference>
<dbReference type="CDD" id="cd17541">
    <property type="entry name" value="REC_CheB-like"/>
    <property type="match status" value="1"/>
</dbReference>
<organism evidence="8">
    <name type="scientific">hydrocarbon metagenome</name>
    <dbReference type="NCBI Taxonomy" id="938273"/>
    <lineage>
        <taxon>unclassified sequences</taxon>
        <taxon>metagenomes</taxon>
        <taxon>ecological metagenomes</taxon>
    </lineage>
</organism>
<accession>A0A0W8G947</accession>
<evidence type="ECO:0000259" key="7">
    <source>
        <dbReference type="PROSITE" id="PS50122"/>
    </source>
</evidence>
<evidence type="ECO:0000256" key="3">
    <source>
        <dbReference type="ARBA" id="ARBA00022801"/>
    </source>
</evidence>
<comment type="caution">
    <text evidence="8">The sequence shown here is derived from an EMBL/GenBank/DDBJ whole genome shotgun (WGS) entry which is preliminary data.</text>
</comment>
<protein>
    <recommendedName>
        <fullName evidence="4">protein-glutamate methylesterase</fullName>
        <ecNumber evidence="4">3.1.1.61</ecNumber>
    </recommendedName>
</protein>
<dbReference type="CDD" id="cd16432">
    <property type="entry name" value="CheB_Rec"/>
    <property type="match status" value="1"/>
</dbReference>
<evidence type="ECO:0000256" key="5">
    <source>
        <dbReference type="ARBA" id="ARBA00048267"/>
    </source>
</evidence>
<gene>
    <name evidence="8" type="ORF">ASZ90_000433</name>
</gene>
<dbReference type="HAMAP" id="MF_00099">
    <property type="entry name" value="CheB_chemtxs"/>
    <property type="match status" value="1"/>
</dbReference>
<dbReference type="NCBIfam" id="NF009206">
    <property type="entry name" value="PRK12555.1"/>
    <property type="match status" value="1"/>
</dbReference>
<dbReference type="InterPro" id="IPR008248">
    <property type="entry name" value="CheB-like"/>
</dbReference>
<dbReference type="Pfam" id="PF01339">
    <property type="entry name" value="CheB_methylest"/>
    <property type="match status" value="1"/>
</dbReference>
<dbReference type="PIRSF" id="PIRSF000876">
    <property type="entry name" value="RR_chemtxs_CheB"/>
    <property type="match status" value="1"/>
</dbReference>
<dbReference type="Gene3D" id="3.40.50.180">
    <property type="entry name" value="Methylesterase CheB, C-terminal domain"/>
    <property type="match status" value="1"/>
</dbReference>
<dbReference type="PANTHER" id="PTHR42872:SF6">
    <property type="entry name" value="PROTEIN-GLUTAMATE METHYLESTERASE_PROTEIN-GLUTAMINE GLUTAMINASE"/>
    <property type="match status" value="1"/>
</dbReference>
<dbReference type="GO" id="GO:0006935">
    <property type="term" value="P:chemotaxis"/>
    <property type="evidence" value="ECO:0007669"/>
    <property type="project" value="UniProtKB-KW"/>
</dbReference>
<dbReference type="SMART" id="SM00448">
    <property type="entry name" value="REC"/>
    <property type="match status" value="1"/>
</dbReference>
<name>A0A0W8G947_9ZZZZ</name>
<dbReference type="InterPro" id="IPR035909">
    <property type="entry name" value="CheB_C"/>
</dbReference>
<evidence type="ECO:0000256" key="1">
    <source>
        <dbReference type="ARBA" id="ARBA00022490"/>
    </source>
</evidence>
<dbReference type="GO" id="GO:0005737">
    <property type="term" value="C:cytoplasm"/>
    <property type="evidence" value="ECO:0007669"/>
    <property type="project" value="InterPro"/>
</dbReference>
<evidence type="ECO:0000256" key="4">
    <source>
        <dbReference type="ARBA" id="ARBA00039140"/>
    </source>
</evidence>
<keyword evidence="1" id="KW-0963">Cytoplasm</keyword>
<dbReference type="PROSITE" id="PS50122">
    <property type="entry name" value="CHEB"/>
    <property type="match status" value="1"/>
</dbReference>
<dbReference type="SUPFAM" id="SSF52738">
    <property type="entry name" value="Methylesterase CheB, C-terminal domain"/>
    <property type="match status" value="1"/>
</dbReference>
<evidence type="ECO:0000259" key="6">
    <source>
        <dbReference type="PROSITE" id="PS50110"/>
    </source>
</evidence>
<dbReference type="InterPro" id="IPR001789">
    <property type="entry name" value="Sig_transdc_resp-reg_receiver"/>
</dbReference>
<proteinExistence type="inferred from homology"/>
<dbReference type="Pfam" id="PF00072">
    <property type="entry name" value="Response_reg"/>
    <property type="match status" value="1"/>
</dbReference>
<dbReference type="Gene3D" id="3.40.50.2300">
    <property type="match status" value="1"/>
</dbReference>
<keyword evidence="2" id="KW-0145">Chemotaxis</keyword>
<dbReference type="AlphaFoldDB" id="A0A0W8G947"/>
<dbReference type="GO" id="GO:0000156">
    <property type="term" value="F:phosphorelay response regulator activity"/>
    <property type="evidence" value="ECO:0007669"/>
    <property type="project" value="InterPro"/>
</dbReference>
<feature type="domain" description="Response regulatory" evidence="6">
    <location>
        <begin position="3"/>
        <end position="120"/>
    </location>
</feature>
<feature type="domain" description="CheB-type methylesterase" evidence="7">
    <location>
        <begin position="147"/>
        <end position="334"/>
    </location>
</feature>
<evidence type="ECO:0000256" key="2">
    <source>
        <dbReference type="ARBA" id="ARBA00022500"/>
    </source>
</evidence>
<reference evidence="8" key="1">
    <citation type="journal article" date="2015" name="Proc. Natl. Acad. Sci. U.S.A.">
        <title>Networks of energetic and metabolic interactions define dynamics in microbial communities.</title>
        <authorList>
            <person name="Embree M."/>
            <person name="Liu J.K."/>
            <person name="Al-Bassam M.M."/>
            <person name="Zengler K."/>
        </authorList>
    </citation>
    <scope>NUCLEOTIDE SEQUENCE</scope>
</reference>